<reference evidence="2 3" key="1">
    <citation type="submission" date="2022-12" db="EMBL/GenBank/DDBJ databases">
        <title>Genomic features and morphological characterization of a novel Knufia sp. strain isolated from spacecraft assembly facility.</title>
        <authorList>
            <person name="Teixeira M."/>
            <person name="Chander A.M."/>
            <person name="Stajich J.E."/>
            <person name="Venkateswaran K."/>
        </authorList>
    </citation>
    <scope>NUCLEOTIDE SEQUENCE [LARGE SCALE GENOMIC DNA]</scope>
    <source>
        <strain evidence="2 3">FJI-L2-BK-P2</strain>
    </source>
</reference>
<feature type="compositionally biased region" description="Basic and acidic residues" evidence="1">
    <location>
        <begin position="254"/>
        <end position="282"/>
    </location>
</feature>
<keyword evidence="3" id="KW-1185">Reference proteome</keyword>
<feature type="compositionally biased region" description="Polar residues" evidence="1">
    <location>
        <begin position="1255"/>
        <end position="1276"/>
    </location>
</feature>
<feature type="compositionally biased region" description="Polar residues" evidence="1">
    <location>
        <begin position="1222"/>
        <end position="1234"/>
    </location>
</feature>
<feature type="compositionally biased region" description="Polar residues" evidence="1">
    <location>
        <begin position="129"/>
        <end position="143"/>
    </location>
</feature>
<feature type="region of interest" description="Disordered" evidence="1">
    <location>
        <begin position="225"/>
        <end position="338"/>
    </location>
</feature>
<feature type="region of interest" description="Disordered" evidence="1">
    <location>
        <begin position="492"/>
        <end position="632"/>
    </location>
</feature>
<feature type="compositionally biased region" description="Low complexity" evidence="1">
    <location>
        <begin position="320"/>
        <end position="336"/>
    </location>
</feature>
<feature type="compositionally biased region" description="Polar residues" evidence="1">
    <location>
        <begin position="685"/>
        <end position="697"/>
    </location>
</feature>
<feature type="region of interest" description="Disordered" evidence="1">
    <location>
        <begin position="832"/>
        <end position="974"/>
    </location>
</feature>
<accession>A0AAN8I8N6</accession>
<feature type="region of interest" description="Disordered" evidence="1">
    <location>
        <begin position="685"/>
        <end position="720"/>
    </location>
</feature>
<feature type="compositionally biased region" description="Basic and acidic residues" evidence="1">
    <location>
        <begin position="38"/>
        <end position="48"/>
    </location>
</feature>
<feature type="compositionally biased region" description="Polar residues" evidence="1">
    <location>
        <begin position="539"/>
        <end position="562"/>
    </location>
</feature>
<feature type="region of interest" description="Disordered" evidence="1">
    <location>
        <begin position="1149"/>
        <end position="1176"/>
    </location>
</feature>
<feature type="compositionally biased region" description="Basic and acidic residues" evidence="1">
    <location>
        <begin position="379"/>
        <end position="395"/>
    </location>
</feature>
<feature type="compositionally biased region" description="Low complexity" evidence="1">
    <location>
        <begin position="67"/>
        <end position="81"/>
    </location>
</feature>
<protein>
    <recommendedName>
        <fullName evidence="4">Transaldolase</fullName>
    </recommendedName>
</protein>
<comment type="caution">
    <text evidence="2">The sequence shown here is derived from an EMBL/GenBank/DDBJ whole genome shotgun (WGS) entry which is preliminary data.</text>
</comment>
<dbReference type="PANTHER" id="PTHR42105">
    <property type="entry name" value="DIM2-ASSOCIATED PROTEIN 1"/>
    <property type="match status" value="1"/>
</dbReference>
<feature type="compositionally biased region" description="Basic and acidic residues" evidence="1">
    <location>
        <begin position="899"/>
        <end position="909"/>
    </location>
</feature>
<feature type="compositionally biased region" description="Basic and acidic residues" evidence="1">
    <location>
        <begin position="109"/>
        <end position="128"/>
    </location>
</feature>
<feature type="compositionally biased region" description="Polar residues" evidence="1">
    <location>
        <begin position="1632"/>
        <end position="1641"/>
    </location>
</feature>
<dbReference type="Proteomes" id="UP001316803">
    <property type="component" value="Unassembled WGS sequence"/>
</dbReference>
<feature type="compositionally biased region" description="Polar residues" evidence="1">
    <location>
        <begin position="54"/>
        <end position="66"/>
    </location>
</feature>
<feature type="compositionally biased region" description="Polar residues" evidence="1">
    <location>
        <begin position="704"/>
        <end position="713"/>
    </location>
</feature>
<feature type="compositionally biased region" description="Polar residues" evidence="1">
    <location>
        <begin position="1358"/>
        <end position="1377"/>
    </location>
</feature>
<feature type="compositionally biased region" description="Acidic residues" evidence="1">
    <location>
        <begin position="1292"/>
        <end position="1301"/>
    </location>
</feature>
<evidence type="ECO:0000256" key="1">
    <source>
        <dbReference type="SAM" id="MobiDB-lite"/>
    </source>
</evidence>
<proteinExistence type="predicted"/>
<feature type="region of interest" description="Disordered" evidence="1">
    <location>
        <begin position="379"/>
        <end position="474"/>
    </location>
</feature>
<feature type="compositionally biased region" description="Polar residues" evidence="1">
    <location>
        <begin position="237"/>
        <end position="248"/>
    </location>
</feature>
<feature type="compositionally biased region" description="Basic and acidic residues" evidence="1">
    <location>
        <begin position="1403"/>
        <end position="1416"/>
    </location>
</feature>
<feature type="compositionally biased region" description="Basic and acidic residues" evidence="1">
    <location>
        <begin position="402"/>
        <end position="416"/>
    </location>
</feature>
<feature type="region of interest" description="Disordered" evidence="1">
    <location>
        <begin position="1222"/>
        <end position="1648"/>
    </location>
</feature>
<dbReference type="PANTHER" id="PTHR42105:SF1">
    <property type="entry name" value="TRANSALDOLASE"/>
    <property type="match status" value="1"/>
</dbReference>
<feature type="compositionally biased region" description="Basic and acidic residues" evidence="1">
    <location>
        <begin position="493"/>
        <end position="502"/>
    </location>
</feature>
<dbReference type="EMBL" id="JAKLMC020000002">
    <property type="protein sequence ID" value="KAK5957649.1"/>
    <property type="molecule type" value="Genomic_DNA"/>
</dbReference>
<feature type="region of interest" description="Disordered" evidence="1">
    <location>
        <begin position="1"/>
        <end position="143"/>
    </location>
</feature>
<evidence type="ECO:0008006" key="4">
    <source>
        <dbReference type="Google" id="ProtNLM"/>
    </source>
</evidence>
<evidence type="ECO:0000313" key="2">
    <source>
        <dbReference type="EMBL" id="KAK5957649.1"/>
    </source>
</evidence>
<feature type="compositionally biased region" description="Polar residues" evidence="1">
    <location>
        <begin position="875"/>
        <end position="889"/>
    </location>
</feature>
<feature type="compositionally biased region" description="Basic residues" evidence="1">
    <location>
        <begin position="503"/>
        <end position="514"/>
    </location>
</feature>
<sequence length="1648" mass="181557">MGLVGRKPLLPAPTESLVDESAVEEPEVTEEVATDLSQRTDRTHHTIPEDGSPITISTKKPTSALNKITKSTQSSQTSLLIEYFEGGKGPDPNRRPSVRVKVIPSSKNKSKEKGDGHLVLTEAREGNSGRRSTSRRISLASNEPQVAAAISDVSALDTLHIPERRGSTPLDIEIQQNSDISDMSASPEARYIAAPSDISSMPADSMLGARQSTLFAPPSRVLEGSNISSIPGDESVLSGSDVNESTTLRPPVMPRERNISNERITQKVIEKLSNKPRPDYVKVGHGQSSKSSSRSTNRDAGVASYERAGIKGKNFRETDSTLSPSEPSLLSNSVLSAGGQSDLSARSAVTNNSINNPKLLQTVEDAIRRLILPELKELKKDQRQHSRSKYDKEYSDLSESSVVREKSARRSASGEKSRRRRSSKDHAERSGSGRRKSSHKEVDYDSLSDASSRRDASISSISADDPKKHKSHRTRDLAAAGLVGAGLTAAALESKESEESLQRRRRRKRSKSRSSHSASIAESEEIFHKHKVPPMPMQSDINSDLTRSSILSSNTDGSQTPVPRQVQEVARGSTRQHLEPVSDTSQKRSGGLRQTLGTHHGNFSEHNLSSNKLAYDEHEEETLSPETDRYQSFSAEDLLGDPERMRQYERNLHTQHPIRRGLSPIQSVASYQTIEPNRNSMLRKSADSFASTRQRQQQLKEEVSISSFASASTDPKKIRPHGISLENRSEIMHQHENSLNQSPEYQSIGVHDRFSEDDHDQYRDSYATDDQSMTEKRFSQMTDASSDLQYVDKVTAGQHVVPVNGARPEFVPAPYGVESGVASLVEPSVLSMRESQPSQKGSFVGEKDSSQSLPREMVGARVTSPWKDQPAAVKSQASLKQPQYAQQADLSPPQSPARSYEEHQQDYIHEAQSPLPDANLDDKGSPESEITTNPSVIHGPIGGLGAGHPEHWMADTATPPLPSQGGMSRDFSSGAIDLIPEGLNVSQRNTYEPKPNTYVIGQSMQPPMGMKDEGYATGEGDNYSPAPLMKTGPTGMSAYDFDDQFDGKVDDPFTSKRNKYMSGLSQGMSPLYDGATGKGIDRIQSNDIVALMEHLTVRDAQRNARDTEILVTLVRSAADMRNSFEEMRQFIAEQDAMILQTADKQHAHTQKVVGGPRQMPANVRATPRSNSQDDLPTKRRNVFKRALQGLGSKNGAELQNIESMLMQLLDEVDALRSQQVSAAPTLQPRTNSIASEDVARPPTDTGYEPEGRAGTASSGGDRSAFFSNNSSRQGQYSAAKRVPENRVSTVMENDEEYDDYDDGRHVSDPQRTPRGLSPVNDHYKRGQSEPLHTPPRMHDEDEITPTSYNSSGKKHKTFSSFLPKQFVSRWSKTTASTEPEYRQDDRTKPRPYSGVSHSGSNLHDYEYENNPDDRLRSATSLQDEAYYRNQENRPPSPLVPSAISDNPKYQAHRNSQNLQHPQPRQGPTGRYQYRLENAAQSYHNDEAMSPISQISSHRQWDNMNPQHSQQSYVPPNLSPISDSGSYRERPGSASSLTRRNNGPPRPPKISDANSDLNEPLVPQRPPKVPHGTMSPSTYIDDVRAARAGSPAFDKSPIGALRSPIAGNASRKPSGPRPLSASSNKETQKRARFTNSPVQSIGSEGDGRY</sequence>
<feature type="compositionally biased region" description="Polar residues" evidence="1">
    <location>
        <begin position="1452"/>
        <end position="1462"/>
    </location>
</feature>
<name>A0AAN8I8N6_9EURO</name>
<organism evidence="2 3">
    <name type="scientific">Knufia fluminis</name>
    <dbReference type="NCBI Taxonomy" id="191047"/>
    <lineage>
        <taxon>Eukaryota</taxon>
        <taxon>Fungi</taxon>
        <taxon>Dikarya</taxon>
        <taxon>Ascomycota</taxon>
        <taxon>Pezizomycotina</taxon>
        <taxon>Eurotiomycetes</taxon>
        <taxon>Chaetothyriomycetidae</taxon>
        <taxon>Chaetothyriales</taxon>
        <taxon>Trichomeriaceae</taxon>
        <taxon>Knufia</taxon>
    </lineage>
</organism>
<gene>
    <name evidence="2" type="ORF">OHC33_000837</name>
</gene>
<feature type="compositionally biased region" description="Basic and acidic residues" evidence="1">
    <location>
        <begin position="1379"/>
        <end position="1388"/>
    </location>
</feature>
<feature type="compositionally biased region" description="Polar residues" evidence="1">
    <location>
        <begin position="1490"/>
        <end position="1524"/>
    </location>
</feature>
<evidence type="ECO:0000313" key="3">
    <source>
        <dbReference type="Proteomes" id="UP001316803"/>
    </source>
</evidence>
<feature type="compositionally biased region" description="Acidic residues" evidence="1">
    <location>
        <begin position="17"/>
        <end position="33"/>
    </location>
</feature>